<dbReference type="GO" id="GO:0003713">
    <property type="term" value="F:transcription coactivator activity"/>
    <property type="evidence" value="ECO:0007669"/>
    <property type="project" value="TreeGrafter"/>
</dbReference>
<dbReference type="GO" id="GO:0008270">
    <property type="term" value="F:zinc ion binding"/>
    <property type="evidence" value="ECO:0007669"/>
    <property type="project" value="UniProtKB-KW"/>
</dbReference>
<keyword evidence="7 10" id="KW-0010">Activator</keyword>
<dbReference type="Proteomes" id="UP001216638">
    <property type="component" value="Chromosome 3"/>
</dbReference>
<evidence type="ECO:0000313" key="12">
    <source>
        <dbReference type="EMBL" id="WFC96184.1"/>
    </source>
</evidence>
<evidence type="ECO:0000256" key="9">
    <source>
        <dbReference type="ARBA" id="ARBA00023242"/>
    </source>
</evidence>
<keyword evidence="9" id="KW-0539">Nucleus</keyword>
<gene>
    <name evidence="12" type="ORF">MBRA1_002840</name>
</gene>
<dbReference type="InterPro" id="IPR013246">
    <property type="entry name" value="SAGA_su_Sgf11"/>
</dbReference>
<feature type="compositionally biased region" description="Acidic residues" evidence="11">
    <location>
        <begin position="251"/>
        <end position="294"/>
    </location>
</feature>
<dbReference type="Pfam" id="PF08209">
    <property type="entry name" value="Sgf11"/>
    <property type="match status" value="1"/>
</dbReference>
<evidence type="ECO:0000256" key="7">
    <source>
        <dbReference type="ARBA" id="ARBA00023159"/>
    </source>
</evidence>
<dbReference type="InterPro" id="IPR051078">
    <property type="entry name" value="SGF11"/>
</dbReference>
<comment type="subcellular location">
    <subcellularLocation>
        <location evidence="1 10">Nucleus</location>
    </subcellularLocation>
</comment>
<keyword evidence="8" id="KW-0804">Transcription</keyword>
<evidence type="ECO:0000256" key="4">
    <source>
        <dbReference type="ARBA" id="ARBA00022833"/>
    </source>
</evidence>
<proteinExistence type="inferred from homology"/>
<reference evidence="12" key="1">
    <citation type="submission" date="2023-03" db="EMBL/GenBank/DDBJ databases">
        <title>Mating type loci evolution in Malassezia.</title>
        <authorList>
            <person name="Coelho M.A."/>
        </authorList>
    </citation>
    <scope>NUCLEOTIDE SEQUENCE</scope>
    <source>
        <strain evidence="12">CBS 14135</strain>
    </source>
</reference>
<sequence length="294" mass="31005">MDPKALFTTRLLGSLLNEIVVDTALDVHSSVKRSKLNADSVSAANGTKTDYYSNNPLFECLVCSRQVSSNRYATHLEKCMGMGVKMSRKGSARNAKTSSNATNARLLSSTPVPESPSLKSAALPRKRAASPTSLRANGSEKQAKVDRTSTPSGAAKEQAKSEGVRTTERGEKPSAGSSGAHEGERKDSGSQRTAPATRAASTEAGTGDQAEDLDLSDDADFPSGFSVSSDSGNSETNEGASDAENGAGNEDTMEEVVFDLDEVEDDSDNDEDIGEVDIDAELEDSDENDNHDDV</sequence>
<evidence type="ECO:0000256" key="1">
    <source>
        <dbReference type="ARBA" id="ARBA00004123"/>
    </source>
</evidence>
<feature type="compositionally biased region" description="Polar residues" evidence="11">
    <location>
        <begin position="130"/>
        <end position="140"/>
    </location>
</feature>
<feature type="region of interest" description="Disordered" evidence="11">
    <location>
        <begin position="87"/>
        <end position="294"/>
    </location>
</feature>
<evidence type="ECO:0000256" key="2">
    <source>
        <dbReference type="ARBA" id="ARBA00022723"/>
    </source>
</evidence>
<name>A0AAF0DUV9_9BASI</name>
<dbReference type="PANTHER" id="PTHR46367">
    <property type="entry name" value="ATAXIN-7-LIKE PROTEIN 3"/>
    <property type="match status" value="1"/>
</dbReference>
<evidence type="ECO:0000256" key="5">
    <source>
        <dbReference type="ARBA" id="ARBA00022853"/>
    </source>
</evidence>
<dbReference type="GO" id="GO:0000124">
    <property type="term" value="C:SAGA complex"/>
    <property type="evidence" value="ECO:0007669"/>
    <property type="project" value="TreeGrafter"/>
</dbReference>
<feature type="compositionally biased region" description="Polar residues" evidence="11">
    <location>
        <begin position="94"/>
        <end position="112"/>
    </location>
</feature>
<feature type="compositionally biased region" description="Basic and acidic residues" evidence="11">
    <location>
        <begin position="157"/>
        <end position="172"/>
    </location>
</feature>
<organism evidence="12 13">
    <name type="scientific">Malassezia brasiliensis</name>
    <dbReference type="NCBI Taxonomy" id="1821822"/>
    <lineage>
        <taxon>Eukaryota</taxon>
        <taxon>Fungi</taxon>
        <taxon>Dikarya</taxon>
        <taxon>Basidiomycota</taxon>
        <taxon>Ustilaginomycotina</taxon>
        <taxon>Malasseziomycetes</taxon>
        <taxon>Malasseziales</taxon>
        <taxon>Malasseziaceae</taxon>
        <taxon>Malassezia</taxon>
    </lineage>
</organism>
<dbReference type="GO" id="GO:0006325">
    <property type="term" value="P:chromatin organization"/>
    <property type="evidence" value="ECO:0007669"/>
    <property type="project" value="UniProtKB-KW"/>
</dbReference>
<feature type="compositionally biased region" description="Acidic residues" evidence="11">
    <location>
        <begin position="209"/>
        <end position="220"/>
    </location>
</feature>
<keyword evidence="4" id="KW-0862">Zinc</keyword>
<evidence type="ECO:0000256" key="10">
    <source>
        <dbReference type="RuleBase" id="RU261113"/>
    </source>
</evidence>
<evidence type="ECO:0000256" key="6">
    <source>
        <dbReference type="ARBA" id="ARBA00023015"/>
    </source>
</evidence>
<dbReference type="GO" id="GO:0071819">
    <property type="term" value="C:DUBm complex"/>
    <property type="evidence" value="ECO:0007669"/>
    <property type="project" value="TreeGrafter"/>
</dbReference>
<keyword evidence="6" id="KW-0805">Transcription regulation</keyword>
<evidence type="ECO:0000256" key="8">
    <source>
        <dbReference type="ARBA" id="ARBA00023163"/>
    </source>
</evidence>
<evidence type="ECO:0000256" key="11">
    <source>
        <dbReference type="SAM" id="MobiDB-lite"/>
    </source>
</evidence>
<dbReference type="PANTHER" id="PTHR46367:SF1">
    <property type="entry name" value="ATAXIN-7-LIKE PROTEIN 3"/>
    <property type="match status" value="1"/>
</dbReference>
<feature type="compositionally biased region" description="Polar residues" evidence="11">
    <location>
        <begin position="190"/>
        <end position="204"/>
    </location>
</feature>
<keyword evidence="5" id="KW-0156">Chromatin regulator</keyword>
<keyword evidence="13" id="KW-1185">Reference proteome</keyword>
<protein>
    <recommendedName>
        <fullName evidence="10">SAGA-associated factor 11</fullName>
    </recommendedName>
</protein>
<dbReference type="Gene3D" id="3.30.160.60">
    <property type="entry name" value="Classic Zinc Finger"/>
    <property type="match status" value="1"/>
</dbReference>
<feature type="compositionally biased region" description="Low complexity" evidence="11">
    <location>
        <begin position="221"/>
        <end position="234"/>
    </location>
</feature>
<keyword evidence="3" id="KW-0863">Zinc-finger</keyword>
<keyword evidence="2" id="KW-0479">Metal-binding</keyword>
<accession>A0AAF0DUV9</accession>
<dbReference type="EMBL" id="CP119953">
    <property type="protein sequence ID" value="WFC96184.1"/>
    <property type="molecule type" value="Genomic_DNA"/>
</dbReference>
<evidence type="ECO:0000313" key="13">
    <source>
        <dbReference type="Proteomes" id="UP001216638"/>
    </source>
</evidence>
<dbReference type="GO" id="GO:0006357">
    <property type="term" value="P:regulation of transcription by RNA polymerase II"/>
    <property type="evidence" value="ECO:0007669"/>
    <property type="project" value="TreeGrafter"/>
</dbReference>
<comment type="similarity">
    <text evidence="10">Belongs to the SGF11 family.</text>
</comment>
<evidence type="ECO:0000256" key="3">
    <source>
        <dbReference type="ARBA" id="ARBA00022771"/>
    </source>
</evidence>
<dbReference type="AlphaFoldDB" id="A0AAF0DUV9"/>